<feature type="region of interest" description="Disordered" evidence="2">
    <location>
        <begin position="15"/>
        <end position="35"/>
    </location>
</feature>
<dbReference type="PANTHER" id="PTHR12558">
    <property type="entry name" value="CELL DIVISION CYCLE 16,23,27"/>
    <property type="match status" value="1"/>
</dbReference>
<dbReference type="Gene3D" id="1.25.40.10">
    <property type="entry name" value="Tetratricopeptide repeat domain"/>
    <property type="match status" value="2"/>
</dbReference>
<keyword evidence="1" id="KW-0802">TPR repeat</keyword>
<dbReference type="Pfam" id="PF14559">
    <property type="entry name" value="TPR_19"/>
    <property type="match status" value="1"/>
</dbReference>
<dbReference type="Pfam" id="PF13432">
    <property type="entry name" value="TPR_16"/>
    <property type="match status" value="3"/>
</dbReference>
<dbReference type="Proteomes" id="UP000317716">
    <property type="component" value="Unassembled WGS sequence"/>
</dbReference>
<dbReference type="InterPro" id="IPR019734">
    <property type="entry name" value="TPR_rpt"/>
</dbReference>
<dbReference type="PROSITE" id="PS50005">
    <property type="entry name" value="TPR"/>
    <property type="match status" value="1"/>
</dbReference>
<dbReference type="SMART" id="SM00028">
    <property type="entry name" value="TPR"/>
    <property type="match status" value="11"/>
</dbReference>
<evidence type="ECO:0000313" key="4">
    <source>
        <dbReference type="Proteomes" id="UP000317716"/>
    </source>
</evidence>
<dbReference type="PANTHER" id="PTHR12558:SF13">
    <property type="entry name" value="CELL DIVISION CYCLE PROTEIN 27 HOMOLOG"/>
    <property type="match status" value="1"/>
</dbReference>
<sequence>MVFLALSLWIAAASPTPRSGPPQAVPQAPSDQYPSEEALRRYAQGRLLEEEDEPTAALSEYYRAFHMDTRSVRTAQRLSEVSARLGDAQQSLEFAEKALAIDPGSARALWLKGGALFNLGRAPEALPSLQAAVAADSEQTEYLSTLARVAEGLDRQDIAARAWRGVVGIDDRDGEAWFRLAAAEARSARFEAAKRALAEAVSENPDRPGALFLEGWIEEGLGNAARAITLYQQHLKLHPRDDATRRRLVGLLADARRSSEAYREAQIVSRTRPGDAEAIGVEADLAFKVGQTTEAGQALERLARLAPDDPENVRQRVEVLARNKRGRDAIQLAESWAAGHPGDVRGTMLVARARFLSGDREGGLADARKAVTIAPDSLAPRVLLGRFCQVAGRWDEASDVWREIRRRDPTRTGVGLDLAYCREQAGDLSGAEQAARDVLHVEPEDPRALNFLGYLLADHNLKLDEAETLIRKAIEQEPDNGAYVDSMGWVHFRLGRFDEARKELERAASLTGSDPVVCEHLGDVYKQLQLNDLAREQYKKSLAADHTNTRVRSKLYGLR</sequence>
<evidence type="ECO:0000256" key="1">
    <source>
        <dbReference type="PROSITE-ProRule" id="PRU00339"/>
    </source>
</evidence>
<evidence type="ECO:0000256" key="2">
    <source>
        <dbReference type="SAM" id="MobiDB-lite"/>
    </source>
</evidence>
<dbReference type="InterPro" id="IPR011990">
    <property type="entry name" value="TPR-like_helical_dom_sf"/>
</dbReference>
<feature type="repeat" description="TPR" evidence="1">
    <location>
        <begin position="174"/>
        <end position="207"/>
    </location>
</feature>
<protein>
    <submittedName>
        <fullName evidence="3">Tetratricopeptide repeat protein</fullName>
    </submittedName>
</protein>
<proteinExistence type="predicted"/>
<comment type="caution">
    <text evidence="3">The sequence shown here is derived from an EMBL/GenBank/DDBJ whole genome shotgun (WGS) entry which is preliminary data.</text>
</comment>
<dbReference type="SUPFAM" id="SSF48452">
    <property type="entry name" value="TPR-like"/>
    <property type="match status" value="2"/>
</dbReference>
<reference evidence="3 4" key="1">
    <citation type="journal article" date="2019" name="Nat. Microbiol.">
        <title>Mediterranean grassland soil C-N compound turnover is dependent on rainfall and depth, and is mediated by genomically divergent microorganisms.</title>
        <authorList>
            <person name="Diamond S."/>
            <person name="Andeer P.F."/>
            <person name="Li Z."/>
            <person name="Crits-Christoph A."/>
            <person name="Burstein D."/>
            <person name="Anantharaman K."/>
            <person name="Lane K.R."/>
            <person name="Thomas B.C."/>
            <person name="Pan C."/>
            <person name="Northen T.R."/>
            <person name="Banfield J.F."/>
        </authorList>
    </citation>
    <scope>NUCLEOTIDE SEQUENCE [LARGE SCALE GENOMIC DNA]</scope>
    <source>
        <strain evidence="3">WS_2</strain>
    </source>
</reference>
<organism evidence="3 4">
    <name type="scientific">Eiseniibacteriota bacterium</name>
    <dbReference type="NCBI Taxonomy" id="2212470"/>
    <lineage>
        <taxon>Bacteria</taxon>
        <taxon>Candidatus Eiseniibacteriota</taxon>
    </lineage>
</organism>
<evidence type="ECO:0000313" key="3">
    <source>
        <dbReference type="EMBL" id="TMQ57006.1"/>
    </source>
</evidence>
<gene>
    <name evidence="3" type="ORF">E6K72_04055</name>
</gene>
<dbReference type="EMBL" id="VBOS01000139">
    <property type="protein sequence ID" value="TMQ57006.1"/>
    <property type="molecule type" value="Genomic_DNA"/>
</dbReference>
<accession>A0A538T055</accession>
<name>A0A538T055_UNCEI</name>
<dbReference type="AlphaFoldDB" id="A0A538T055"/>